<dbReference type="SUPFAM" id="SSF51735">
    <property type="entry name" value="NAD(P)-binding Rossmann-fold domains"/>
    <property type="match status" value="1"/>
</dbReference>
<dbReference type="SMART" id="SM00829">
    <property type="entry name" value="PKS_ER"/>
    <property type="match status" value="1"/>
</dbReference>
<evidence type="ECO:0000256" key="1">
    <source>
        <dbReference type="ARBA" id="ARBA00023002"/>
    </source>
</evidence>
<dbReference type="InterPro" id="IPR011032">
    <property type="entry name" value="GroES-like_sf"/>
</dbReference>
<dbReference type="Pfam" id="PF08240">
    <property type="entry name" value="ADH_N"/>
    <property type="match status" value="1"/>
</dbReference>
<feature type="domain" description="Enoyl reductase (ER)" evidence="2">
    <location>
        <begin position="24"/>
        <end position="340"/>
    </location>
</feature>
<organism evidence="3 4">
    <name type="scientific">Fusarium phyllophilum</name>
    <dbReference type="NCBI Taxonomy" id="47803"/>
    <lineage>
        <taxon>Eukaryota</taxon>
        <taxon>Fungi</taxon>
        <taxon>Dikarya</taxon>
        <taxon>Ascomycota</taxon>
        <taxon>Pezizomycotina</taxon>
        <taxon>Sordariomycetes</taxon>
        <taxon>Hypocreomycetidae</taxon>
        <taxon>Hypocreales</taxon>
        <taxon>Nectriaceae</taxon>
        <taxon>Fusarium</taxon>
        <taxon>Fusarium fujikuroi species complex</taxon>
    </lineage>
</organism>
<gene>
    <name evidence="3" type="ORF">FPHYL_2299</name>
</gene>
<dbReference type="InterPro" id="IPR013154">
    <property type="entry name" value="ADH-like_N"/>
</dbReference>
<dbReference type="Proteomes" id="UP000582016">
    <property type="component" value="Unassembled WGS sequence"/>
</dbReference>
<dbReference type="PANTHER" id="PTHR11695">
    <property type="entry name" value="ALCOHOL DEHYDROGENASE RELATED"/>
    <property type="match status" value="1"/>
</dbReference>
<evidence type="ECO:0000313" key="3">
    <source>
        <dbReference type="EMBL" id="KAF5569171.1"/>
    </source>
</evidence>
<dbReference type="Gene3D" id="3.40.50.720">
    <property type="entry name" value="NAD(P)-binding Rossmann-like Domain"/>
    <property type="match status" value="2"/>
</dbReference>
<dbReference type="GO" id="GO:0016491">
    <property type="term" value="F:oxidoreductase activity"/>
    <property type="evidence" value="ECO:0007669"/>
    <property type="project" value="UniProtKB-KW"/>
</dbReference>
<dbReference type="InterPro" id="IPR020843">
    <property type="entry name" value="ER"/>
</dbReference>
<dbReference type="PROSITE" id="PS01162">
    <property type="entry name" value="QOR_ZETA_CRYSTAL"/>
    <property type="match status" value="1"/>
</dbReference>
<comment type="caution">
    <text evidence="3">The sequence shown here is derived from an EMBL/GenBank/DDBJ whole genome shotgun (WGS) entry which is preliminary data.</text>
</comment>
<dbReference type="InterPro" id="IPR002364">
    <property type="entry name" value="Quin_OxRdtase/zeta-crystal_CS"/>
</dbReference>
<dbReference type="GO" id="GO:0005739">
    <property type="term" value="C:mitochondrion"/>
    <property type="evidence" value="ECO:0007669"/>
    <property type="project" value="TreeGrafter"/>
</dbReference>
<dbReference type="OrthoDB" id="3509362at2759"/>
<dbReference type="GO" id="GO:0008270">
    <property type="term" value="F:zinc ion binding"/>
    <property type="evidence" value="ECO:0007669"/>
    <property type="project" value="InterPro"/>
</dbReference>
<dbReference type="AlphaFoldDB" id="A0A8H5KAV7"/>
<keyword evidence="1" id="KW-0560">Oxidoreductase</keyword>
<reference evidence="3 4" key="1">
    <citation type="submission" date="2020-05" db="EMBL/GenBank/DDBJ databases">
        <title>Identification and distribution of gene clusters putatively required for synthesis of sphingolipid metabolism inhibitors in phylogenetically diverse species of the filamentous fungus Fusarium.</title>
        <authorList>
            <person name="Kim H.-S."/>
            <person name="Busman M."/>
            <person name="Brown D.W."/>
            <person name="Divon H."/>
            <person name="Uhlig S."/>
            <person name="Proctor R.H."/>
        </authorList>
    </citation>
    <scope>NUCLEOTIDE SEQUENCE [LARGE SCALE GENOMIC DNA]</scope>
    <source>
        <strain evidence="3 4">NRRL 13617</strain>
    </source>
</reference>
<sequence>MTEPRAWVFSERGLPWDVLNLTSQPIPTLPPPLPVPKDVPNPEEWILVKVAFAGLNPGAIFQMTLVPAFIRKPTCVPEMDFSGTVIDVWHPDDESGSAQSKRFNKGDKILAMLPASHTLPTGTGALAEYVRIPARYAVKKPEGVSLADGAGCLLPGLTARQLVNESGAKTGDRVLVNAASGGIGSLVVQMLRKVVIDYTQHDHLYKHLAERFSSEPFNTSIDTLGHQALYLASPSYLVPEGNYSSVGIKPPTFFVPDFLRAVMQMKLNEWWPVSPWLGGVGRRWLGTSMMSPTLDDRQAVADMLGRGDIKLVKDSIWPFEETKEAYRKLGGLHARGKILVKVDDQVGDDDC</sequence>
<evidence type="ECO:0000313" key="4">
    <source>
        <dbReference type="Proteomes" id="UP000582016"/>
    </source>
</evidence>
<name>A0A8H5KAV7_9HYPO</name>
<dbReference type="Pfam" id="PF13602">
    <property type="entry name" value="ADH_zinc_N_2"/>
    <property type="match status" value="1"/>
</dbReference>
<dbReference type="Gene3D" id="3.90.180.10">
    <property type="entry name" value="Medium-chain alcohol dehydrogenases, catalytic domain"/>
    <property type="match status" value="2"/>
</dbReference>
<keyword evidence="4" id="KW-1185">Reference proteome</keyword>
<dbReference type="CDD" id="cd08267">
    <property type="entry name" value="MDR1"/>
    <property type="match status" value="1"/>
</dbReference>
<proteinExistence type="predicted"/>
<protein>
    <submittedName>
        <fullName evidence="3">Zinc-type alcohol dehydrogenase</fullName>
    </submittedName>
</protein>
<dbReference type="PANTHER" id="PTHR11695:SF294">
    <property type="entry name" value="RETICULON-4-INTERACTING PROTEIN 1, MITOCHONDRIAL"/>
    <property type="match status" value="1"/>
</dbReference>
<dbReference type="SUPFAM" id="SSF50129">
    <property type="entry name" value="GroES-like"/>
    <property type="match status" value="1"/>
</dbReference>
<evidence type="ECO:0000259" key="2">
    <source>
        <dbReference type="SMART" id="SM00829"/>
    </source>
</evidence>
<dbReference type="EMBL" id="JAAOAQ010000065">
    <property type="protein sequence ID" value="KAF5569171.1"/>
    <property type="molecule type" value="Genomic_DNA"/>
</dbReference>
<accession>A0A8H5KAV7</accession>
<dbReference type="InterPro" id="IPR050700">
    <property type="entry name" value="YIM1/Zinc_Alcohol_DH_Fams"/>
</dbReference>
<dbReference type="InterPro" id="IPR036291">
    <property type="entry name" value="NAD(P)-bd_dom_sf"/>
</dbReference>